<dbReference type="Pfam" id="PF04026">
    <property type="entry name" value="SpoVG"/>
    <property type="match status" value="1"/>
</dbReference>
<gene>
    <name evidence="5" type="ORF">OC701_01855</name>
</gene>
<accession>A0ABT9D464</accession>
<feature type="region of interest" description="Disordered" evidence="4">
    <location>
        <begin position="99"/>
        <end position="128"/>
    </location>
</feature>
<feature type="compositionally biased region" description="Low complexity" evidence="4">
    <location>
        <begin position="111"/>
        <end position="128"/>
    </location>
</feature>
<evidence type="ECO:0000313" key="5">
    <source>
        <dbReference type="EMBL" id="MDO8064205.1"/>
    </source>
</evidence>
<protein>
    <submittedName>
        <fullName evidence="5">Septation protein SpoVG family protein</fullName>
    </submittedName>
</protein>
<sequence>MKITGVRIKLNDKEHPRLKAVSSVFIDDCFVIHGVRIIRGNKGYFIAMPSSRLSTGIFKDIAHPTNTHTRNMLNERVLEEFYAKTSANNVDLIDSEQVNVKSENSNDDNNEQNANNNDSNGEESYNCD</sequence>
<evidence type="ECO:0000256" key="4">
    <source>
        <dbReference type="SAM" id="MobiDB-lite"/>
    </source>
</evidence>
<dbReference type="SUPFAM" id="SSF160537">
    <property type="entry name" value="SpoVG-like"/>
    <property type="match status" value="1"/>
</dbReference>
<evidence type="ECO:0000256" key="1">
    <source>
        <dbReference type="ARBA" id="ARBA00022618"/>
    </source>
</evidence>
<dbReference type="InterPro" id="IPR036751">
    <property type="entry name" value="SpoVG_sf"/>
</dbReference>
<dbReference type="InterPro" id="IPR007170">
    <property type="entry name" value="SpoVG"/>
</dbReference>
<comment type="caution">
    <text evidence="5">The sequence shown here is derived from an EMBL/GenBank/DDBJ whole genome shotgun (WGS) entry which is preliminary data.</text>
</comment>
<name>A0ABT9D464_9MOLU</name>
<dbReference type="PANTHER" id="PTHR38429">
    <property type="entry name" value="SEPTATION PROTEIN SPOVG-RELATED"/>
    <property type="match status" value="1"/>
</dbReference>
<keyword evidence="6" id="KW-1185">Reference proteome</keyword>
<reference evidence="5 6" key="1">
    <citation type="journal article" date="2023" name="Int. J. Syst. Evol. Microbiol.">
        <title>The observation of taxonomic boundaries for the 16SrII and 16SrXXV phytoplasmas using genome-based delimitation.</title>
        <authorList>
            <person name="Rodrigues Jardim B."/>
            <person name="Tran-Nguyen L.T.T."/>
            <person name="Gambley C."/>
            <person name="Al-Sadi A.M."/>
            <person name="Al-Subhi A.M."/>
            <person name="Foissac X."/>
            <person name="Salar P."/>
            <person name="Cai H."/>
            <person name="Yang J.Y."/>
            <person name="Davis R."/>
            <person name="Jones L."/>
            <person name="Rodoni B."/>
            <person name="Constable F.E."/>
        </authorList>
    </citation>
    <scope>NUCLEOTIDE SEQUENCE [LARGE SCALE GENOMIC DNA]</scope>
    <source>
        <strain evidence="5">BAWM-225</strain>
    </source>
</reference>
<dbReference type="Gene3D" id="3.30.1120.40">
    <property type="entry name" value="Stage V sporulation protein G"/>
    <property type="match status" value="1"/>
</dbReference>
<dbReference type="RefSeq" id="WP_304514401.1">
    <property type="nucleotide sequence ID" value="NZ_JAOSIQ010000018.1"/>
</dbReference>
<organism evidence="5 6">
    <name type="scientific">Candidatus Phytoplasma bonamiae</name>
    <dbReference type="NCBI Taxonomy" id="2982626"/>
    <lineage>
        <taxon>Bacteria</taxon>
        <taxon>Bacillati</taxon>
        <taxon>Mycoplasmatota</taxon>
        <taxon>Mollicutes</taxon>
        <taxon>Acholeplasmatales</taxon>
        <taxon>Acholeplasmataceae</taxon>
        <taxon>Candidatus Phytoplasma</taxon>
        <taxon>16SrII (Peanut WB group)</taxon>
    </lineage>
</organism>
<proteinExistence type="predicted"/>
<keyword evidence="2" id="KW-0717">Septation</keyword>
<evidence type="ECO:0000256" key="3">
    <source>
        <dbReference type="ARBA" id="ARBA00023306"/>
    </source>
</evidence>
<evidence type="ECO:0000256" key="2">
    <source>
        <dbReference type="ARBA" id="ARBA00023210"/>
    </source>
</evidence>
<evidence type="ECO:0000313" key="6">
    <source>
        <dbReference type="Proteomes" id="UP001170683"/>
    </source>
</evidence>
<keyword evidence="1" id="KW-0132">Cell division</keyword>
<keyword evidence="3" id="KW-0131">Cell cycle</keyword>
<dbReference type="Proteomes" id="UP001170683">
    <property type="component" value="Unassembled WGS sequence"/>
</dbReference>
<dbReference type="PANTHER" id="PTHR38429:SF1">
    <property type="entry name" value="SEPTATION PROTEIN SPOVG-RELATED"/>
    <property type="match status" value="1"/>
</dbReference>
<dbReference type="EMBL" id="JAOSIQ010000018">
    <property type="protein sequence ID" value="MDO8064205.1"/>
    <property type="molecule type" value="Genomic_DNA"/>
</dbReference>